<feature type="region of interest" description="Disordered" evidence="1">
    <location>
        <begin position="61"/>
        <end position="85"/>
    </location>
</feature>
<dbReference type="Proteomes" id="UP000694044">
    <property type="component" value="Unassembled WGS sequence"/>
</dbReference>
<name>A0A8T1W680_9STRA</name>
<comment type="caution">
    <text evidence="3">The sequence shown here is derived from an EMBL/GenBank/DDBJ whole genome shotgun (WGS) entry which is preliminary data.</text>
</comment>
<keyword evidence="4" id="KW-1185">Reference proteome</keyword>
<dbReference type="EMBL" id="JAGDFM010000065">
    <property type="protein sequence ID" value="KAG7388178.1"/>
    <property type="molecule type" value="Genomic_DNA"/>
</dbReference>
<sequence length="131" mass="14570">MMRLGFIILFSVATFLTSTASAAPQPVKKTRVTITAGDSNEALDGRERQYRGLRRWFVERDGSESNASTGQEERGITDAVKQLSKSSSTKPDSVITKILNKVAKKVTPDYLKLPDPRTTKNARFYPFQLDG</sequence>
<reference evidence="3" key="1">
    <citation type="submission" date="2021-02" db="EMBL/GenBank/DDBJ databases">
        <authorList>
            <person name="Palmer J.M."/>
        </authorList>
    </citation>
    <scope>NUCLEOTIDE SEQUENCE</scope>
    <source>
        <strain evidence="3">SCRP734</strain>
    </source>
</reference>
<evidence type="ECO:0000313" key="3">
    <source>
        <dbReference type="EMBL" id="KAG7388178.1"/>
    </source>
</evidence>
<feature type="signal peptide" evidence="2">
    <location>
        <begin position="1"/>
        <end position="22"/>
    </location>
</feature>
<accession>A0A8T1W680</accession>
<protein>
    <recommendedName>
        <fullName evidence="5">RxLR effector protein</fullName>
    </recommendedName>
</protein>
<feature type="chain" id="PRO_5035753283" description="RxLR effector protein" evidence="2">
    <location>
        <begin position="23"/>
        <end position="131"/>
    </location>
</feature>
<evidence type="ECO:0000313" key="4">
    <source>
        <dbReference type="Proteomes" id="UP000694044"/>
    </source>
</evidence>
<organism evidence="3 4">
    <name type="scientific">Phytophthora pseudosyringae</name>
    <dbReference type="NCBI Taxonomy" id="221518"/>
    <lineage>
        <taxon>Eukaryota</taxon>
        <taxon>Sar</taxon>
        <taxon>Stramenopiles</taxon>
        <taxon>Oomycota</taxon>
        <taxon>Peronosporomycetes</taxon>
        <taxon>Peronosporales</taxon>
        <taxon>Peronosporaceae</taxon>
        <taxon>Phytophthora</taxon>
    </lineage>
</organism>
<proteinExistence type="predicted"/>
<evidence type="ECO:0008006" key="5">
    <source>
        <dbReference type="Google" id="ProtNLM"/>
    </source>
</evidence>
<gene>
    <name evidence="3" type="ORF">PHYPSEUDO_012980</name>
</gene>
<evidence type="ECO:0000256" key="2">
    <source>
        <dbReference type="SAM" id="SignalP"/>
    </source>
</evidence>
<dbReference type="AlphaFoldDB" id="A0A8T1W680"/>
<evidence type="ECO:0000256" key="1">
    <source>
        <dbReference type="SAM" id="MobiDB-lite"/>
    </source>
</evidence>
<keyword evidence="2" id="KW-0732">Signal</keyword>